<gene>
    <name evidence="2" type="ORF">C5745_14890</name>
</gene>
<name>A0A2S9J0Z2_9SPHI</name>
<sequence length="69" mass="8371">MIAAKNSRIYPIRWIHIRDVAKSFIKNKEAVSKVIFEQPFFIFYYSPHYFYFLLIFYSSILLYISVLIP</sequence>
<evidence type="ECO:0000256" key="1">
    <source>
        <dbReference type="SAM" id="Phobius"/>
    </source>
</evidence>
<dbReference type="Proteomes" id="UP000239711">
    <property type="component" value="Unassembled WGS sequence"/>
</dbReference>
<dbReference type="AlphaFoldDB" id="A0A2S9J0Z2"/>
<proteinExistence type="predicted"/>
<keyword evidence="3" id="KW-1185">Reference proteome</keyword>
<feature type="non-terminal residue" evidence="2">
    <location>
        <position position="69"/>
    </location>
</feature>
<reference evidence="2 3" key="1">
    <citation type="submission" date="2018-02" db="EMBL/GenBank/DDBJ databases">
        <title>The draft genome of Sphingobacterium sp. 5JN-11.</title>
        <authorList>
            <person name="Liu L."/>
            <person name="Li L."/>
            <person name="Liang L."/>
            <person name="Zhang X."/>
            <person name="Wang T."/>
        </authorList>
    </citation>
    <scope>NUCLEOTIDE SEQUENCE [LARGE SCALE GENOMIC DNA]</scope>
    <source>
        <strain evidence="2 3">5JN-11</strain>
    </source>
</reference>
<keyword evidence="1" id="KW-0812">Transmembrane</keyword>
<accession>A0A2S9J0Z2</accession>
<keyword evidence="1" id="KW-0472">Membrane</keyword>
<evidence type="ECO:0000313" key="2">
    <source>
        <dbReference type="EMBL" id="PRD46453.1"/>
    </source>
</evidence>
<keyword evidence="1" id="KW-1133">Transmembrane helix</keyword>
<dbReference type="EMBL" id="PVBQ01000013">
    <property type="protein sequence ID" value="PRD46453.1"/>
    <property type="molecule type" value="Genomic_DNA"/>
</dbReference>
<evidence type="ECO:0000313" key="3">
    <source>
        <dbReference type="Proteomes" id="UP000239711"/>
    </source>
</evidence>
<comment type="caution">
    <text evidence="2">The sequence shown here is derived from an EMBL/GenBank/DDBJ whole genome shotgun (WGS) entry which is preliminary data.</text>
</comment>
<feature type="transmembrane region" description="Helical" evidence="1">
    <location>
        <begin position="49"/>
        <end position="68"/>
    </location>
</feature>
<organism evidence="2 3">
    <name type="scientific">Sphingobacterium haloxyli</name>
    <dbReference type="NCBI Taxonomy" id="2100533"/>
    <lineage>
        <taxon>Bacteria</taxon>
        <taxon>Pseudomonadati</taxon>
        <taxon>Bacteroidota</taxon>
        <taxon>Sphingobacteriia</taxon>
        <taxon>Sphingobacteriales</taxon>
        <taxon>Sphingobacteriaceae</taxon>
        <taxon>Sphingobacterium</taxon>
    </lineage>
</organism>
<protein>
    <submittedName>
        <fullName evidence="2">Uncharacterized protein</fullName>
    </submittedName>
</protein>